<dbReference type="InterPro" id="IPR006311">
    <property type="entry name" value="TAT_signal"/>
</dbReference>
<dbReference type="GO" id="GO:0046872">
    <property type="term" value="F:metal ion binding"/>
    <property type="evidence" value="ECO:0007669"/>
    <property type="project" value="UniProtKB-KW"/>
</dbReference>
<dbReference type="PANTHER" id="PTHR10134">
    <property type="entry name" value="CYTOCHROME B-C1 COMPLEX SUBUNIT RIESKE, MITOCHONDRIAL"/>
    <property type="match status" value="1"/>
</dbReference>
<evidence type="ECO:0000256" key="3">
    <source>
        <dbReference type="ARBA" id="ARBA00022714"/>
    </source>
</evidence>
<dbReference type="CDD" id="cd03467">
    <property type="entry name" value="Rieske"/>
    <property type="match status" value="1"/>
</dbReference>
<dbReference type="GO" id="GO:0016705">
    <property type="term" value="F:oxidoreductase activity, acting on paired donors, with incorporation or reduction of molecular oxygen"/>
    <property type="evidence" value="ECO:0007669"/>
    <property type="project" value="UniProtKB-ARBA"/>
</dbReference>
<evidence type="ECO:0000256" key="5">
    <source>
        <dbReference type="ARBA" id="ARBA00023004"/>
    </source>
</evidence>
<evidence type="ECO:0000313" key="11">
    <source>
        <dbReference type="EMBL" id="CCH72265.1"/>
    </source>
</evidence>
<dbReference type="PROSITE" id="PS51296">
    <property type="entry name" value="RIESKE"/>
    <property type="match status" value="1"/>
</dbReference>
<dbReference type="PROSITE" id="PS51318">
    <property type="entry name" value="TAT"/>
    <property type="match status" value="1"/>
</dbReference>
<comment type="caution">
    <text evidence="11">The sequence shown here is derived from an EMBL/GenBank/DDBJ whole genome shotgun (WGS) entry which is preliminary data.</text>
</comment>
<dbReference type="Proteomes" id="UP000035763">
    <property type="component" value="Unassembled WGS sequence"/>
</dbReference>
<evidence type="ECO:0000256" key="9">
    <source>
        <dbReference type="ARBA" id="ARBA00034078"/>
    </source>
</evidence>
<dbReference type="Gene3D" id="2.102.10.10">
    <property type="entry name" value="Rieske [2Fe-2S] iron-sulphur domain"/>
    <property type="match status" value="1"/>
</dbReference>
<accession>W6JUS4</accession>
<evidence type="ECO:0000256" key="8">
    <source>
        <dbReference type="ARBA" id="ARBA00029586"/>
    </source>
</evidence>
<evidence type="ECO:0000259" key="10">
    <source>
        <dbReference type="PROSITE" id="PS51296"/>
    </source>
</evidence>
<gene>
    <name evidence="11" type="ORF">BN11_150005</name>
</gene>
<dbReference type="RefSeq" id="WP_048700593.1">
    <property type="nucleotide sequence ID" value="NZ_HG764815.1"/>
</dbReference>
<organism evidence="11 12">
    <name type="scientific">Nostocoides australiense Ben110</name>
    <dbReference type="NCBI Taxonomy" id="1193182"/>
    <lineage>
        <taxon>Bacteria</taxon>
        <taxon>Bacillati</taxon>
        <taxon>Actinomycetota</taxon>
        <taxon>Actinomycetes</taxon>
        <taxon>Micrococcales</taxon>
        <taxon>Intrasporangiaceae</taxon>
        <taxon>Nostocoides</taxon>
    </lineage>
</organism>
<evidence type="ECO:0000256" key="2">
    <source>
        <dbReference type="ARBA" id="ARBA00015816"/>
    </source>
</evidence>
<proteinExistence type="predicted"/>
<dbReference type="InterPro" id="IPR017941">
    <property type="entry name" value="Rieske_2Fe-2S"/>
</dbReference>
<keyword evidence="4" id="KW-0479">Metal-binding</keyword>
<keyword evidence="12" id="KW-1185">Reference proteome</keyword>
<feature type="domain" description="Rieske" evidence="10">
    <location>
        <begin position="55"/>
        <end position="146"/>
    </location>
</feature>
<dbReference type="GO" id="GO:0004497">
    <property type="term" value="F:monooxygenase activity"/>
    <property type="evidence" value="ECO:0007669"/>
    <property type="project" value="UniProtKB-ARBA"/>
</dbReference>
<comment type="cofactor">
    <cofactor evidence="9">
        <name>[2Fe-2S] cluster</name>
        <dbReference type="ChEBI" id="CHEBI:190135"/>
    </cofactor>
</comment>
<evidence type="ECO:0000256" key="6">
    <source>
        <dbReference type="ARBA" id="ARBA00023014"/>
    </source>
</evidence>
<comment type="function">
    <text evidence="1">Iron-sulfur subunit of the cytochrome bc1 complex, an essential component of the respiratory electron transport chain required for ATP synthesis. The bc1 complex catalyzes the oxidation of menaquinol and the reduction of cytochrome c in the respiratory chain. The bc1 complex operates through a Q-cycle mechanism that couples electron transfer to generation of the proton gradient that drives ATP synthesis.</text>
</comment>
<protein>
    <recommendedName>
        <fullName evidence="2">Cytochrome bc1 complex Rieske iron-sulfur subunit</fullName>
    </recommendedName>
    <alternativeName>
        <fullName evidence="8">Cytochrome bc1 reductase complex subunit QcrA</fullName>
    </alternativeName>
</protein>
<keyword evidence="5" id="KW-0408">Iron</keyword>
<keyword evidence="7" id="KW-1015">Disulfide bond</keyword>
<dbReference type="EMBL" id="CAJA01000057">
    <property type="protein sequence ID" value="CCH72265.1"/>
    <property type="molecule type" value="Genomic_DNA"/>
</dbReference>
<dbReference type="AlphaFoldDB" id="W6JUS4"/>
<dbReference type="FunFam" id="2.102.10.10:FF:000016">
    <property type="entry name" value="Nitrite reductase/ring-hydroxylating ferredoxin subunit"/>
    <property type="match status" value="1"/>
</dbReference>
<dbReference type="PRINTS" id="PR00162">
    <property type="entry name" value="RIESKE"/>
</dbReference>
<dbReference type="InterPro" id="IPR036922">
    <property type="entry name" value="Rieske_2Fe-2S_sf"/>
</dbReference>
<dbReference type="STRING" id="1193182.BN11_150005"/>
<evidence type="ECO:0000256" key="7">
    <source>
        <dbReference type="ARBA" id="ARBA00023157"/>
    </source>
</evidence>
<keyword evidence="6" id="KW-0411">Iron-sulfur</keyword>
<keyword evidence="3" id="KW-0001">2Fe-2S</keyword>
<evidence type="ECO:0000313" key="12">
    <source>
        <dbReference type="Proteomes" id="UP000035763"/>
    </source>
</evidence>
<name>W6JUS4_9MICO</name>
<reference evidence="11 12" key="1">
    <citation type="journal article" date="2013" name="ISME J.">
        <title>A metabolic model for members of the genus Tetrasphaera involved in enhanced biological phosphorus removal.</title>
        <authorList>
            <person name="Kristiansen R."/>
            <person name="Nguyen H.T.T."/>
            <person name="Saunders A.M."/>
            <person name="Nielsen J.L."/>
            <person name="Wimmer R."/>
            <person name="Le V.Q."/>
            <person name="McIlroy S.J."/>
            <person name="Petrovski S."/>
            <person name="Seviour R.J."/>
            <person name="Calteau A."/>
            <person name="Nielsen K.L."/>
            <person name="Nielsen P.H."/>
        </authorList>
    </citation>
    <scope>NUCLEOTIDE SEQUENCE [LARGE SCALE GENOMIC DNA]</scope>
    <source>
        <strain evidence="11 12">Ben110</strain>
    </source>
</reference>
<dbReference type="InterPro" id="IPR014349">
    <property type="entry name" value="Rieske_Fe-S_prot"/>
</dbReference>
<evidence type="ECO:0000256" key="1">
    <source>
        <dbReference type="ARBA" id="ARBA00002494"/>
    </source>
</evidence>
<dbReference type="GO" id="GO:0016020">
    <property type="term" value="C:membrane"/>
    <property type="evidence" value="ECO:0007669"/>
    <property type="project" value="InterPro"/>
</dbReference>
<dbReference type="GO" id="GO:0051537">
    <property type="term" value="F:2 iron, 2 sulfur cluster binding"/>
    <property type="evidence" value="ECO:0007669"/>
    <property type="project" value="UniProtKB-KW"/>
</dbReference>
<sequence length="147" mass="13783">MTHEIAESTRRSMLAASGASAAAVALTACGSGASDGSSSGSTGAAGASGSAAAGGTSVAKADVPVGGGTILADAKVVVTQPSAGDYKAFSAVCTHQGCIVSSVASTIDCACHNSVFSISDGSVVSGPATSALPAKTVTTNGDNLTIS</sequence>
<dbReference type="InterPro" id="IPR005805">
    <property type="entry name" value="Rieske_Fe-S_prot_C"/>
</dbReference>
<dbReference type="SUPFAM" id="SSF50022">
    <property type="entry name" value="ISP domain"/>
    <property type="match status" value="1"/>
</dbReference>
<evidence type="ECO:0000256" key="4">
    <source>
        <dbReference type="ARBA" id="ARBA00022723"/>
    </source>
</evidence>
<dbReference type="Pfam" id="PF00355">
    <property type="entry name" value="Rieske"/>
    <property type="match status" value="1"/>
</dbReference>